<evidence type="ECO:0000256" key="1">
    <source>
        <dbReference type="SAM" id="MobiDB-lite"/>
    </source>
</evidence>
<dbReference type="Proteomes" id="UP001524547">
    <property type="component" value="Unassembled WGS sequence"/>
</dbReference>
<accession>A0ABT1VWI8</accession>
<gene>
    <name evidence="3" type="ORF">NFI88_07600</name>
</gene>
<feature type="region of interest" description="Disordered" evidence="1">
    <location>
        <begin position="116"/>
        <end position="137"/>
    </location>
</feature>
<sequence length="137" mass="14417">MASPLLAVAVVSLFAMGTTPAMADDDPDAKPVTLPMEDPDLHRRLDHVLAVLRQDDAAAGKSCLDSMANVHADEKTVDGLSGSISDSGRKVEGLDVARDVLESDYEAAINACRPDAERSCGTRPRATCAELRGGSPR</sequence>
<reference evidence="3 4" key="1">
    <citation type="submission" date="2022-06" db="EMBL/GenBank/DDBJ databases">
        <title>Rhizosaccharibacter gen. nov. sp. nov. KSS12, endophytic bacteria isolated from sugarcane.</title>
        <authorList>
            <person name="Pitiwittayakul N."/>
        </authorList>
    </citation>
    <scope>NUCLEOTIDE SEQUENCE [LARGE SCALE GENOMIC DNA]</scope>
    <source>
        <strain evidence="3 4">KSS12</strain>
    </source>
</reference>
<dbReference type="EMBL" id="JAMZEJ010000004">
    <property type="protein sequence ID" value="MCQ8240706.1"/>
    <property type="molecule type" value="Genomic_DNA"/>
</dbReference>
<organism evidence="3 4">
    <name type="scientific">Rhizosaccharibacter radicis</name>
    <dbReference type="NCBI Taxonomy" id="2782605"/>
    <lineage>
        <taxon>Bacteria</taxon>
        <taxon>Pseudomonadati</taxon>
        <taxon>Pseudomonadota</taxon>
        <taxon>Alphaproteobacteria</taxon>
        <taxon>Acetobacterales</taxon>
        <taxon>Acetobacteraceae</taxon>
        <taxon>Rhizosaccharibacter</taxon>
    </lineage>
</organism>
<dbReference type="RefSeq" id="WP_422919447.1">
    <property type="nucleotide sequence ID" value="NZ_JAMZEJ010000004.1"/>
</dbReference>
<evidence type="ECO:0000313" key="3">
    <source>
        <dbReference type="EMBL" id="MCQ8240706.1"/>
    </source>
</evidence>
<evidence type="ECO:0000256" key="2">
    <source>
        <dbReference type="SAM" id="SignalP"/>
    </source>
</evidence>
<feature type="signal peptide" evidence="2">
    <location>
        <begin position="1"/>
        <end position="23"/>
    </location>
</feature>
<comment type="caution">
    <text evidence="3">The sequence shown here is derived from an EMBL/GenBank/DDBJ whole genome shotgun (WGS) entry which is preliminary data.</text>
</comment>
<evidence type="ECO:0000313" key="4">
    <source>
        <dbReference type="Proteomes" id="UP001524547"/>
    </source>
</evidence>
<proteinExistence type="predicted"/>
<keyword evidence="4" id="KW-1185">Reference proteome</keyword>
<evidence type="ECO:0008006" key="5">
    <source>
        <dbReference type="Google" id="ProtNLM"/>
    </source>
</evidence>
<name>A0ABT1VWI8_9PROT</name>
<keyword evidence="2" id="KW-0732">Signal</keyword>
<feature type="chain" id="PRO_5046782964" description="UrcA family protein" evidence="2">
    <location>
        <begin position="24"/>
        <end position="137"/>
    </location>
</feature>
<protein>
    <recommendedName>
        <fullName evidence="5">UrcA family protein</fullName>
    </recommendedName>
</protein>